<dbReference type="PANTHER" id="PTHR30093:SF7">
    <property type="entry name" value="MSHA MAJOR PILIN SUBUNIT MSHA"/>
    <property type="match status" value="1"/>
</dbReference>
<name>A0A222G560_9GAMM</name>
<evidence type="ECO:0000313" key="3">
    <source>
        <dbReference type="Proteomes" id="UP000202259"/>
    </source>
</evidence>
<evidence type="ECO:0000256" key="1">
    <source>
        <dbReference type="SAM" id="Phobius"/>
    </source>
</evidence>
<dbReference type="RefSeq" id="WP_081149506.1">
    <property type="nucleotide sequence ID" value="NZ_CP020465.1"/>
</dbReference>
<keyword evidence="1" id="KW-1133">Transmembrane helix</keyword>
<dbReference type="AlphaFoldDB" id="A0A222G560"/>
<keyword evidence="1" id="KW-0472">Membrane</keyword>
<dbReference type="OrthoDB" id="5828185at2"/>
<dbReference type="PROSITE" id="PS00409">
    <property type="entry name" value="PROKAR_NTER_METHYL"/>
    <property type="match status" value="1"/>
</dbReference>
<dbReference type="NCBIfam" id="TIGR02532">
    <property type="entry name" value="IV_pilin_GFxxxE"/>
    <property type="match status" value="1"/>
</dbReference>
<sequence length="155" mass="16752">MKKQSGFTLIELVIVIIILGILAATALPKFINLQGDARQAVMNGLKSSLETAATFTYTKAIIEGVGNSFDETLSSGIRIRYGYPFATQENLKAVLNFTEDDFKLTGTDPEIIFTLTNDTEGLTTSEIESAGVCKLTYTRADQGERPAITISGCTD</sequence>
<gene>
    <name evidence="2" type="ORF">B5D82_04290</name>
</gene>
<protein>
    <submittedName>
        <fullName evidence="2">Uncharacterized protein</fullName>
    </submittedName>
</protein>
<keyword evidence="3" id="KW-1185">Reference proteome</keyword>
<accession>A0A222G560</accession>
<dbReference type="EMBL" id="CP020465">
    <property type="protein sequence ID" value="ASP47057.1"/>
    <property type="molecule type" value="Genomic_DNA"/>
</dbReference>
<evidence type="ECO:0000313" key="2">
    <source>
        <dbReference type="EMBL" id="ASP47057.1"/>
    </source>
</evidence>
<organism evidence="2 3">
    <name type="scientific">Cognaticolwellia beringensis</name>
    <dbReference type="NCBI Taxonomy" id="1967665"/>
    <lineage>
        <taxon>Bacteria</taxon>
        <taxon>Pseudomonadati</taxon>
        <taxon>Pseudomonadota</taxon>
        <taxon>Gammaproteobacteria</taxon>
        <taxon>Alteromonadales</taxon>
        <taxon>Colwelliaceae</taxon>
        <taxon>Cognaticolwellia</taxon>
    </lineage>
</organism>
<dbReference type="Pfam" id="PF07963">
    <property type="entry name" value="N_methyl"/>
    <property type="match status" value="1"/>
</dbReference>
<keyword evidence="1" id="KW-0812">Transmembrane</keyword>
<dbReference type="InterPro" id="IPR045584">
    <property type="entry name" value="Pilin-like"/>
</dbReference>
<dbReference type="PANTHER" id="PTHR30093">
    <property type="entry name" value="GENERAL SECRETION PATHWAY PROTEIN G"/>
    <property type="match status" value="1"/>
</dbReference>
<dbReference type="KEGG" id="cber:B5D82_04290"/>
<reference evidence="2 3" key="1">
    <citation type="submission" date="2017-08" db="EMBL/GenBank/DDBJ databases">
        <title>Complete genome of Colwellia sp. NB097-1, a psychrophile bacterium ioslated from Bering Sea.</title>
        <authorList>
            <person name="Chen X."/>
        </authorList>
    </citation>
    <scope>NUCLEOTIDE SEQUENCE [LARGE SCALE GENOMIC DNA]</scope>
    <source>
        <strain evidence="2 3">NB097-1</strain>
    </source>
</reference>
<feature type="transmembrane region" description="Helical" evidence="1">
    <location>
        <begin position="7"/>
        <end position="27"/>
    </location>
</feature>
<dbReference type="SUPFAM" id="SSF54523">
    <property type="entry name" value="Pili subunits"/>
    <property type="match status" value="1"/>
</dbReference>
<dbReference type="InterPro" id="IPR012902">
    <property type="entry name" value="N_methyl_site"/>
</dbReference>
<dbReference type="Gene3D" id="3.30.700.10">
    <property type="entry name" value="Glycoprotein, Type 4 Pilin"/>
    <property type="match status" value="1"/>
</dbReference>
<dbReference type="Proteomes" id="UP000202259">
    <property type="component" value="Chromosome"/>
</dbReference>
<proteinExistence type="predicted"/>